<name>A0A976N2Q2_9VIRU</name>
<dbReference type="Pfam" id="PF09675">
    <property type="entry name" value="Chlamy_scaf"/>
    <property type="match status" value="1"/>
</dbReference>
<accession>A0A976N2Q2</accession>
<proteinExistence type="predicted"/>
<protein>
    <submittedName>
        <fullName evidence="2">Internal scaffolding protein</fullName>
    </submittedName>
</protein>
<dbReference type="InterPro" id="IPR014131">
    <property type="entry name" value="Chlamydia_phage_Vp3"/>
</dbReference>
<reference evidence="2" key="1">
    <citation type="submission" date="2022-02" db="EMBL/GenBank/DDBJ databases">
        <title>Towards deciphering the DNA virus diversity associated with rodent species in the families Cricetidae and Heteromyidae.</title>
        <authorList>
            <person name="Lund M."/>
            <person name="Larsen B.B."/>
            <person name="Gryseels S."/>
            <person name="Kraberger S."/>
            <person name="Rowsey D.M."/>
            <person name="Steger L."/>
            <person name="Yule K.M."/>
            <person name="Upham N.S."/>
            <person name="Worobey M."/>
            <person name="Van Doorslaer K."/>
            <person name="Varsani A."/>
        </authorList>
    </citation>
    <scope>NUCLEOTIDE SEQUENCE</scope>
    <source>
        <strain evidence="2">NeonRodF1_52</strain>
    </source>
</reference>
<evidence type="ECO:0000256" key="1">
    <source>
        <dbReference type="SAM" id="MobiDB-lite"/>
    </source>
</evidence>
<sequence length="170" mass="18689">MFPTQYTKRPSIFSHPGSRIHVLYSPRFSKGGDFELVQTGEESLYAEIQSHALSCDINYIMARFAAGDKDILSQHQGFYADLSDIPSSYSEVLNSVIAGEHAFARLPVEVKQRFGNSFSQWLSSFDTPEWSQKMGFSSPDDAPSLVPAADPTPQPVPDLSAGGVTDDSQH</sequence>
<organism evidence="2">
    <name type="scientific">Dipodfec virus RodF1_52</name>
    <dbReference type="NCBI Taxonomy" id="2929301"/>
    <lineage>
        <taxon>Viruses</taxon>
        <taxon>Monodnaviria</taxon>
        <taxon>Sangervirae</taxon>
        <taxon>Phixviricota</taxon>
        <taxon>Malgrandaviricetes</taxon>
        <taxon>Petitvirales</taxon>
        <taxon>Microviridae</taxon>
    </lineage>
</organism>
<dbReference type="EMBL" id="OM869703">
    <property type="protein sequence ID" value="UPW41972.1"/>
    <property type="molecule type" value="Genomic_DNA"/>
</dbReference>
<evidence type="ECO:0000313" key="2">
    <source>
        <dbReference type="EMBL" id="UPW41972.1"/>
    </source>
</evidence>
<feature type="region of interest" description="Disordered" evidence="1">
    <location>
        <begin position="132"/>
        <end position="170"/>
    </location>
</feature>